<name>A0A0A9YAG3_LYGHE</name>
<sequence>HKLKPGLLKENSVLMKRKLCASYSTLSRSLDGILLSDRTVTIDRTLSCTYHVQELSSRLASLCFGFRKLRDYFQRSSLNGLSWIVCLSGHIWYPILGDRGKSEDPFNCPVESFEDDIETTSCFLLPQLIC</sequence>
<dbReference type="EMBL" id="GBHO01014445">
    <property type="protein sequence ID" value="JAG29159.1"/>
    <property type="molecule type" value="Transcribed_RNA"/>
</dbReference>
<dbReference type="AlphaFoldDB" id="A0A0A9YAG3"/>
<protein>
    <submittedName>
        <fullName evidence="1">Shikimate dehydrogenase</fullName>
    </submittedName>
</protein>
<proteinExistence type="predicted"/>
<gene>
    <name evidence="1" type="primary">aroE_0</name>
    <name evidence="1" type="ORF">CM83_58741</name>
</gene>
<organism evidence="1">
    <name type="scientific">Lygus hesperus</name>
    <name type="common">Western plant bug</name>
    <dbReference type="NCBI Taxonomy" id="30085"/>
    <lineage>
        <taxon>Eukaryota</taxon>
        <taxon>Metazoa</taxon>
        <taxon>Ecdysozoa</taxon>
        <taxon>Arthropoda</taxon>
        <taxon>Hexapoda</taxon>
        <taxon>Insecta</taxon>
        <taxon>Pterygota</taxon>
        <taxon>Neoptera</taxon>
        <taxon>Paraneoptera</taxon>
        <taxon>Hemiptera</taxon>
        <taxon>Heteroptera</taxon>
        <taxon>Panheteroptera</taxon>
        <taxon>Cimicomorpha</taxon>
        <taxon>Miridae</taxon>
        <taxon>Mirini</taxon>
        <taxon>Lygus</taxon>
    </lineage>
</organism>
<evidence type="ECO:0000313" key="1">
    <source>
        <dbReference type="EMBL" id="JAG29159.1"/>
    </source>
</evidence>
<reference evidence="1" key="1">
    <citation type="journal article" date="2014" name="PLoS ONE">
        <title>Transcriptome-Based Identification of ABC Transporters in the Western Tarnished Plant Bug Lygus hesperus.</title>
        <authorList>
            <person name="Hull J.J."/>
            <person name="Chaney K."/>
            <person name="Geib S.M."/>
            <person name="Fabrick J.A."/>
            <person name="Brent C.S."/>
            <person name="Walsh D."/>
            <person name="Lavine L.C."/>
        </authorList>
    </citation>
    <scope>NUCLEOTIDE SEQUENCE</scope>
</reference>
<reference evidence="1" key="2">
    <citation type="submission" date="2014-07" db="EMBL/GenBank/DDBJ databases">
        <authorList>
            <person name="Hull J."/>
        </authorList>
    </citation>
    <scope>NUCLEOTIDE SEQUENCE</scope>
</reference>
<accession>A0A0A9YAG3</accession>
<feature type="non-terminal residue" evidence="1">
    <location>
        <position position="1"/>
    </location>
</feature>